<dbReference type="InterPro" id="IPR009078">
    <property type="entry name" value="Ferritin-like_SF"/>
</dbReference>
<keyword evidence="4" id="KW-1133">Transmembrane helix</keyword>
<dbReference type="EMBL" id="AP014685">
    <property type="protein sequence ID" value="BAR61858.1"/>
    <property type="molecule type" value="Genomic_DNA"/>
</dbReference>
<dbReference type="Pfam" id="PF00268">
    <property type="entry name" value="Ribonuc_red_sm"/>
    <property type="match status" value="1"/>
</dbReference>
<dbReference type="GO" id="GO:0004748">
    <property type="term" value="F:ribonucleoside-diphosphate reductase activity, thioredoxin disulfide as acceptor"/>
    <property type="evidence" value="ECO:0007669"/>
    <property type="project" value="UniProtKB-EC"/>
</dbReference>
<organism evidence="5 6">
    <name type="scientific">Bradyrhizobium diazoefficiens</name>
    <dbReference type="NCBI Taxonomy" id="1355477"/>
    <lineage>
        <taxon>Bacteria</taxon>
        <taxon>Pseudomonadati</taxon>
        <taxon>Pseudomonadota</taxon>
        <taxon>Alphaproteobacteria</taxon>
        <taxon>Hyphomicrobiales</taxon>
        <taxon>Nitrobacteraceae</taxon>
        <taxon>Bradyrhizobium</taxon>
    </lineage>
</organism>
<dbReference type="EC" id="1.17.4.1" evidence="3"/>
<dbReference type="UniPathway" id="UPA00326"/>
<evidence type="ECO:0000256" key="1">
    <source>
        <dbReference type="ARBA" id="ARBA00001962"/>
    </source>
</evidence>
<dbReference type="PANTHER" id="PTHR23409">
    <property type="entry name" value="RIBONUCLEOSIDE-DIPHOSPHATE REDUCTASE SMALL CHAIN"/>
    <property type="match status" value="1"/>
</dbReference>
<protein>
    <recommendedName>
        <fullName evidence="3">ribonucleoside-diphosphate reductase</fullName>
        <ecNumber evidence="3">1.17.4.1</ecNumber>
    </recommendedName>
</protein>
<evidence type="ECO:0000313" key="5">
    <source>
        <dbReference type="EMBL" id="BAR61858.1"/>
    </source>
</evidence>
<dbReference type="CDD" id="cd01049">
    <property type="entry name" value="RNRR2"/>
    <property type="match status" value="1"/>
</dbReference>
<dbReference type="Gene3D" id="1.10.620.20">
    <property type="entry name" value="Ribonucleotide Reductase, subunit A"/>
    <property type="match status" value="1"/>
</dbReference>
<sequence length="323" mass="38272">MLFEEQIARKPNLYPWTQEFIDRIWAGFWTPNEFDFKADYGQFKTELTDQERQVIVRTLSAIGQVEIAVKRFWAQLGNNFPHPSMSDLGYWMAATEVTHNLAYEKLLETLRLGDVFEQNLKEPVVRNRVDYLRKYLDRVYTDDKKQFVYAIILFTLFVENVSLFSQFYVVLWFNRFKNVLKDTAQQVQYTRNEEMLHAQVGIKLIHTLREEYPELFDADLEARVLEESKVAYQAEKDLITWMIGDYNDSKISAEILHGFVQNRLNDSLHAIGFAVPFVVDKSIAETTRWMDEESYGNNIVDFFHKRPVDYAKKNRVYTTEDLF</sequence>
<dbReference type="InterPro" id="IPR000358">
    <property type="entry name" value="RNR_small_fam"/>
</dbReference>
<evidence type="ECO:0000256" key="4">
    <source>
        <dbReference type="SAM" id="Phobius"/>
    </source>
</evidence>
<dbReference type="GO" id="GO:0009263">
    <property type="term" value="P:deoxyribonucleotide biosynthetic process"/>
    <property type="evidence" value="ECO:0007669"/>
    <property type="project" value="InterPro"/>
</dbReference>
<feature type="transmembrane region" description="Helical" evidence="4">
    <location>
        <begin position="147"/>
        <end position="173"/>
    </location>
</feature>
<accession>A0A0E4BV93</accession>
<dbReference type="InterPro" id="IPR033909">
    <property type="entry name" value="RNR_small"/>
</dbReference>
<dbReference type="SUPFAM" id="SSF47240">
    <property type="entry name" value="Ferritin-like"/>
    <property type="match status" value="1"/>
</dbReference>
<evidence type="ECO:0000256" key="3">
    <source>
        <dbReference type="ARBA" id="ARBA00012274"/>
    </source>
</evidence>
<proteinExistence type="inferred from homology"/>
<gene>
    <name evidence="5" type="ORF">NK6_8711</name>
</gene>
<comment type="similarity">
    <text evidence="2">Belongs to the ribonucleoside diphosphate reductase small chain family.</text>
</comment>
<dbReference type="PANTHER" id="PTHR23409:SF18">
    <property type="entry name" value="RIBONUCLEOSIDE-DIPHOSPHATE REDUCTASE SUBUNIT M2"/>
    <property type="match status" value="1"/>
</dbReference>
<keyword evidence="4" id="KW-0812">Transmembrane</keyword>
<keyword evidence="4" id="KW-0472">Membrane</keyword>
<dbReference type="InterPro" id="IPR012348">
    <property type="entry name" value="RNR-like"/>
</dbReference>
<name>A0A0E4BV93_9BRAD</name>
<reference evidence="5 6" key="1">
    <citation type="submission" date="2014-11" db="EMBL/GenBank/DDBJ databases">
        <title>Symbiosis island explosion on the genome of extra-slow-growing strains of soybean bradyrhizobia with massive insertion sequences.</title>
        <authorList>
            <person name="Iida T."/>
            <person name="Minamisawa K."/>
        </authorList>
    </citation>
    <scope>NUCLEOTIDE SEQUENCE [LARGE SCALE GENOMIC DNA]</scope>
    <source>
        <strain evidence="5 6">NK6</strain>
    </source>
</reference>
<evidence type="ECO:0000256" key="2">
    <source>
        <dbReference type="ARBA" id="ARBA00009303"/>
    </source>
</evidence>
<dbReference type="Proteomes" id="UP000063308">
    <property type="component" value="Chromosome"/>
</dbReference>
<evidence type="ECO:0000313" key="6">
    <source>
        <dbReference type="Proteomes" id="UP000063308"/>
    </source>
</evidence>
<comment type="cofactor">
    <cofactor evidence="1">
        <name>Fe cation</name>
        <dbReference type="ChEBI" id="CHEBI:24875"/>
    </cofactor>
</comment>
<dbReference type="AlphaFoldDB" id="A0A0E4BV93"/>